<evidence type="ECO:0000256" key="12">
    <source>
        <dbReference type="PROSITE-ProRule" id="PRU00803"/>
    </source>
</evidence>
<keyword evidence="3 13" id="KW-0812">Transmembrane</keyword>
<dbReference type="InterPro" id="IPR013519">
    <property type="entry name" value="Int_alpha_beta-p"/>
</dbReference>
<dbReference type="Gene3D" id="2.130.10.130">
    <property type="entry name" value="Integrin alpha, N-terminal"/>
    <property type="match status" value="1"/>
</dbReference>
<feature type="repeat" description="FG-GAP" evidence="12">
    <location>
        <begin position="145"/>
        <end position="206"/>
    </location>
</feature>
<reference evidence="17" key="2">
    <citation type="journal article" date="2014" name="BMC Genomics">
        <title>A genomic perspective to assessing quality of mass-reared SIT flies used in Mediterranean fruit fly (Ceratitis capitata) eradication in California.</title>
        <authorList>
            <person name="Calla B."/>
            <person name="Hall B."/>
            <person name="Hou S."/>
            <person name="Geib S.M."/>
        </authorList>
    </citation>
    <scope>NUCLEOTIDE SEQUENCE</scope>
</reference>
<feature type="region of interest" description="Disordered" evidence="14">
    <location>
        <begin position="1"/>
        <end position="32"/>
    </location>
</feature>
<dbReference type="InterPro" id="IPR013517">
    <property type="entry name" value="FG-GAP"/>
</dbReference>
<dbReference type="InterPro" id="IPR048285">
    <property type="entry name" value="Integrin_alpha_Ig-like_2"/>
</dbReference>
<dbReference type="InterPro" id="IPR000413">
    <property type="entry name" value="Integrin_alpha"/>
</dbReference>
<keyword evidence="11" id="KW-0325">Glycoprotein</keyword>
<feature type="repeat" description="FG-GAP" evidence="12">
    <location>
        <begin position="69"/>
        <end position="129"/>
    </location>
</feature>
<evidence type="ECO:0000259" key="16">
    <source>
        <dbReference type="Pfam" id="PF20805"/>
    </source>
</evidence>
<dbReference type="Gene3D" id="2.60.40.1510">
    <property type="entry name" value="ntegrin, alpha v. Chain A, domain 3"/>
    <property type="match status" value="1"/>
</dbReference>
<evidence type="ECO:0000313" key="17">
    <source>
        <dbReference type="EMBL" id="JAB88975.1"/>
    </source>
</evidence>
<dbReference type="InterPro" id="IPR018184">
    <property type="entry name" value="Integrin_alpha_C_CS"/>
</dbReference>
<protein>
    <submittedName>
        <fullName evidence="17">Integrin alpha-PS3</fullName>
    </submittedName>
</protein>
<dbReference type="GO" id="GO:0007229">
    <property type="term" value="P:integrin-mediated signaling pathway"/>
    <property type="evidence" value="ECO:0007669"/>
    <property type="project" value="UniProtKB-KW"/>
</dbReference>
<evidence type="ECO:0000256" key="2">
    <source>
        <dbReference type="ARBA" id="ARBA00008054"/>
    </source>
</evidence>
<dbReference type="FunFam" id="2.130.10.130:FF:000015">
    <property type="entry name" value="integrin alpha-PS3 isoform X1"/>
    <property type="match status" value="1"/>
</dbReference>
<feature type="repeat" description="FG-GAP" evidence="12">
    <location>
        <begin position="422"/>
        <end position="477"/>
    </location>
</feature>
<dbReference type="GO" id="GO:0007160">
    <property type="term" value="P:cell-matrix adhesion"/>
    <property type="evidence" value="ECO:0007669"/>
    <property type="project" value="UniProtKB-ARBA"/>
</dbReference>
<dbReference type="PANTHER" id="PTHR23220">
    <property type="entry name" value="INTEGRIN ALPHA"/>
    <property type="match status" value="1"/>
</dbReference>
<dbReference type="GO" id="GO:0001555">
    <property type="term" value="P:oocyte growth"/>
    <property type="evidence" value="ECO:0007669"/>
    <property type="project" value="UniProtKB-ARBA"/>
</dbReference>
<evidence type="ECO:0000256" key="10">
    <source>
        <dbReference type="ARBA" id="ARBA00023170"/>
    </source>
</evidence>
<dbReference type="EMBL" id="GAMC01017580">
    <property type="protein sequence ID" value="JAB88975.1"/>
    <property type="molecule type" value="mRNA"/>
</dbReference>
<evidence type="ECO:0000256" key="14">
    <source>
        <dbReference type="SAM" id="MobiDB-lite"/>
    </source>
</evidence>
<dbReference type="GO" id="GO:0033627">
    <property type="term" value="P:cell adhesion mediated by integrin"/>
    <property type="evidence" value="ECO:0007669"/>
    <property type="project" value="TreeGrafter"/>
</dbReference>
<dbReference type="GO" id="GO:0048513">
    <property type="term" value="P:animal organ development"/>
    <property type="evidence" value="ECO:0007669"/>
    <property type="project" value="UniProtKB-ARBA"/>
</dbReference>
<dbReference type="PROSITE" id="PS51470">
    <property type="entry name" value="FG_GAP"/>
    <property type="match status" value="5"/>
</dbReference>
<organism evidence="17">
    <name type="scientific">Ceratitis capitata</name>
    <name type="common">Mediterranean fruit fly</name>
    <name type="synonym">Tephritis capitata</name>
    <dbReference type="NCBI Taxonomy" id="7213"/>
    <lineage>
        <taxon>Eukaryota</taxon>
        <taxon>Metazoa</taxon>
        <taxon>Ecdysozoa</taxon>
        <taxon>Arthropoda</taxon>
        <taxon>Hexapoda</taxon>
        <taxon>Insecta</taxon>
        <taxon>Pterygota</taxon>
        <taxon>Neoptera</taxon>
        <taxon>Endopterygota</taxon>
        <taxon>Diptera</taxon>
        <taxon>Brachycera</taxon>
        <taxon>Muscomorpha</taxon>
        <taxon>Tephritoidea</taxon>
        <taxon>Tephritidae</taxon>
        <taxon>Ceratitis</taxon>
        <taxon>Ceratitis</taxon>
    </lineage>
</organism>
<keyword evidence="8 13" id="KW-0401">Integrin</keyword>
<dbReference type="InterPro" id="IPR028994">
    <property type="entry name" value="Integrin_alpha_N"/>
</dbReference>
<keyword evidence="10 13" id="KW-0675">Receptor</keyword>
<dbReference type="InterPro" id="IPR032695">
    <property type="entry name" value="Integrin_dom_sf"/>
</dbReference>
<dbReference type="Gene3D" id="1.20.5.930">
    <property type="entry name" value="Bicelle-embedded integrin alpha(iib) transmembrane segment"/>
    <property type="match status" value="1"/>
</dbReference>
<gene>
    <name evidence="17" type="primary">ITA3</name>
</gene>
<dbReference type="Gene3D" id="2.60.40.1460">
    <property type="entry name" value="Integrin domains. Chain A, domain 2"/>
    <property type="match status" value="1"/>
</dbReference>
<evidence type="ECO:0000256" key="11">
    <source>
        <dbReference type="ARBA" id="ARBA00023180"/>
    </source>
</evidence>
<evidence type="ECO:0000256" key="8">
    <source>
        <dbReference type="ARBA" id="ARBA00023037"/>
    </source>
</evidence>
<comment type="similarity">
    <text evidence="2 13">Belongs to the integrin alpha chain family.</text>
</comment>
<proteinExistence type="evidence at transcript level"/>
<evidence type="ECO:0000256" key="5">
    <source>
        <dbReference type="ARBA" id="ARBA00022737"/>
    </source>
</evidence>
<dbReference type="GO" id="GO:0008305">
    <property type="term" value="C:integrin complex"/>
    <property type="evidence" value="ECO:0007669"/>
    <property type="project" value="InterPro"/>
</dbReference>
<evidence type="ECO:0000256" key="7">
    <source>
        <dbReference type="ARBA" id="ARBA00022989"/>
    </source>
</evidence>
<evidence type="ECO:0000259" key="15">
    <source>
        <dbReference type="Pfam" id="PF08441"/>
    </source>
</evidence>
<accession>W8AK36</accession>
<dbReference type="Pfam" id="PF08441">
    <property type="entry name" value="Integrin_A_Ig_1"/>
    <property type="match status" value="1"/>
</dbReference>
<dbReference type="OrthoDB" id="5573735at2759"/>
<evidence type="ECO:0000256" key="1">
    <source>
        <dbReference type="ARBA" id="ARBA00004479"/>
    </source>
</evidence>
<dbReference type="GO" id="GO:0009897">
    <property type="term" value="C:external side of plasma membrane"/>
    <property type="evidence" value="ECO:0007669"/>
    <property type="project" value="TreeGrafter"/>
</dbReference>
<dbReference type="PANTHER" id="PTHR23220:SF83">
    <property type="entry name" value="INTEGRIN ALPHA-PS3-RELATED"/>
    <property type="match status" value="1"/>
</dbReference>
<dbReference type="Pfam" id="PF01839">
    <property type="entry name" value="FG-GAP"/>
    <property type="match status" value="2"/>
</dbReference>
<keyword evidence="7 13" id="KW-1133">Transmembrane helix</keyword>
<dbReference type="PRINTS" id="PR01185">
    <property type="entry name" value="INTEGRINA"/>
</dbReference>
<evidence type="ECO:0000256" key="13">
    <source>
        <dbReference type="RuleBase" id="RU003762"/>
    </source>
</evidence>
<dbReference type="GO" id="GO:0007157">
    <property type="term" value="P:heterophilic cell-cell adhesion via plasma membrane cell adhesion molecules"/>
    <property type="evidence" value="ECO:0007669"/>
    <property type="project" value="UniProtKB-ARBA"/>
</dbReference>
<name>W8AK36_CERCA</name>
<keyword evidence="4" id="KW-0732">Signal</keyword>
<dbReference type="SMART" id="SM00191">
    <property type="entry name" value="Int_alpha"/>
    <property type="match status" value="5"/>
</dbReference>
<feature type="domain" description="Integrin alpha first immunoglubulin-like" evidence="15">
    <location>
        <begin position="533"/>
        <end position="668"/>
    </location>
</feature>
<feature type="repeat" description="FG-GAP" evidence="12">
    <location>
        <begin position="484"/>
        <end position="546"/>
    </location>
</feature>
<dbReference type="FunFam" id="1.20.5.930:FF:000005">
    <property type="entry name" value="Integrin, alpha 10"/>
    <property type="match status" value="1"/>
</dbReference>
<evidence type="ECO:0000256" key="6">
    <source>
        <dbReference type="ARBA" id="ARBA00022889"/>
    </source>
</evidence>
<dbReference type="AlphaFoldDB" id="W8AK36"/>
<keyword evidence="9 13" id="KW-0472">Membrane</keyword>
<dbReference type="Pfam" id="PF20805">
    <property type="entry name" value="Integrin_A_Ig_2"/>
    <property type="match status" value="1"/>
</dbReference>
<evidence type="ECO:0000256" key="9">
    <source>
        <dbReference type="ARBA" id="ARBA00023136"/>
    </source>
</evidence>
<keyword evidence="5" id="KW-0677">Repeat</keyword>
<evidence type="ECO:0000256" key="3">
    <source>
        <dbReference type="ARBA" id="ARBA00022692"/>
    </source>
</evidence>
<reference evidence="17" key="1">
    <citation type="submission" date="2013-07" db="EMBL/GenBank/DDBJ databases">
        <authorList>
            <person name="Geib S."/>
        </authorList>
    </citation>
    <scope>NUCLEOTIDE SEQUENCE</scope>
</reference>
<dbReference type="PROSITE" id="PS00242">
    <property type="entry name" value="INTEGRIN_ALPHA"/>
    <property type="match status" value="1"/>
</dbReference>
<dbReference type="SUPFAM" id="SSF69318">
    <property type="entry name" value="Integrin alpha N-terminal domain"/>
    <property type="match status" value="1"/>
</dbReference>
<feature type="repeat" description="FG-GAP" evidence="12">
    <location>
        <begin position="360"/>
        <end position="421"/>
    </location>
</feature>
<dbReference type="SUPFAM" id="SSF69179">
    <property type="entry name" value="Integrin domains"/>
    <property type="match status" value="2"/>
</dbReference>
<keyword evidence="6 13" id="KW-0130">Cell adhesion</keyword>
<sequence length="1157" mass="129703">MQNHSNSVNMSAQHKNQTNSNHTMSNSKPQQQSFTNKPLLLLLSTFALIWPTHGFNFANQPNIAIPAPQHLKFFQPQTRSSYFGYTLVMRPTSIIVGAPRAQSTLPAQRNVNETGAIYRCSLSTTSTCNVYVIDDKGNRTIEQPDSYTYDNEARNNQWLGGAMDGGTKDTDKLLICAPRFLAPTANDYLMNGICYWVNDTLNETPVNVQKISPLRLRSLQLKNVGTTRTFYYMLAEEGLSAHVTDNNKEFIIGAPGINNWKGSTIHCRKRFEEDPTLSRRDTNAYPKIRKTRDLEFFESYPLVNKDQMNDSYFGYAVGSGYFDSNDKNQLMYVASAPQANLQSGEAYLYRYAEDSTLQLKRYYVFRGEQFGEYFGYSLVTEDLNGDGLTDVVISAPQHSVTGFFDEGAIYVFLNKGNFNFERKLIVSPMQGRARFGTTLSRLGDINHDGFNDIAVGAPFAGNGAVFVYLGNSNGLREHHSQRLNSPDSVISKYGEHMFGHGLSKGADIDHNGFNDFAVGAPNAEGVFVYRAYPVVKIRATVKSQTREIRTDQNSFKITACYKITTTSTQLKEQDLAIRLVVDSQVKRAKFIQTRSNELSFNVSAGLQEQCRTFDCEVHTNVADIFKPIELEMHYDLINGVPNSEVFCDKCAAVDPAEPKVYSEKIIFNTGCSSDICVADLEIKSHNVDHTYILGSSRTLSITYDITNHGETAYLPQLSINSSNGMPFAKIPGHCRTKDTDSLECDLNSKDVLMAKGATTQFTVTFDVQGISGKAMIVTARVFSTGKEANEANNVAVDVITLGEFTEIDIVGIPKTKHINLEEVSNKSEIINNYEIKSLGPSNIGQMDVIFYIPVAYKVPGTTNTIQIIEKDRINMQAVYDTQRTDIHFYENDKQLIMNALEVATSAHSEKSTSKSFQTYKQKQFSTSSSSSFESTGFYDLAVENDNFQRDNNNMISNMSIRRRRREAATANVVTKAQYERIVKAHELLGEDLKGKLPVNRTIVFNCNDPEMTICLRAVIRVHDFKPEKPITVNMKYTVDLQEINQILIEPWEYFVIHIGVDVKKDGDLAGKSLGIRKSIDYNIVSKHQLYGTPIWVYILAVLGGLLLLALITYGMYKLGFFKRAKKEEMDALVHQGSTRPAAGDIEPEAENLNTERN</sequence>
<evidence type="ECO:0000256" key="4">
    <source>
        <dbReference type="ARBA" id="ARBA00022729"/>
    </source>
</evidence>
<dbReference type="InterPro" id="IPR013649">
    <property type="entry name" value="Integrin_alpha_Ig-like_1"/>
</dbReference>
<feature type="region of interest" description="Disordered" evidence="14">
    <location>
        <begin position="1135"/>
        <end position="1157"/>
    </location>
</feature>
<comment type="subcellular location">
    <subcellularLocation>
        <location evidence="1 13">Membrane</location>
        <topology evidence="1 13">Single-pass type I membrane protein</topology>
    </subcellularLocation>
</comment>
<feature type="domain" description="Integrin alpha second immunoglobulin-like" evidence="16">
    <location>
        <begin position="671"/>
        <end position="798"/>
    </location>
</feature>
<dbReference type="GO" id="GO:0005178">
    <property type="term" value="F:integrin binding"/>
    <property type="evidence" value="ECO:0007669"/>
    <property type="project" value="TreeGrafter"/>
</dbReference>
<feature type="transmembrane region" description="Helical" evidence="13">
    <location>
        <begin position="1094"/>
        <end position="1116"/>
    </location>
</feature>